<name>A0A9X4H1H8_9FIRM</name>
<dbReference type="Gene3D" id="3.40.50.620">
    <property type="entry name" value="HUPs"/>
    <property type="match status" value="1"/>
</dbReference>
<dbReference type="HAMAP" id="MF_00123">
    <property type="entry name" value="Arg_tRNA_synth"/>
    <property type="match status" value="1"/>
</dbReference>
<keyword evidence="7 11" id="KW-0067">ATP-binding</keyword>
<keyword evidence="8 11" id="KW-0648">Protein biosynthesis</keyword>
<dbReference type="Pfam" id="PF03485">
    <property type="entry name" value="Arg_tRNA_synt_N"/>
    <property type="match status" value="1"/>
</dbReference>
<reference evidence="15" key="1">
    <citation type="submission" date="2022-02" db="EMBL/GenBank/DDBJ databases">
        <authorList>
            <person name="Leng L."/>
        </authorList>
    </citation>
    <scope>NUCLEOTIDE SEQUENCE</scope>
    <source>
        <strain evidence="15">JI</strain>
    </source>
</reference>
<dbReference type="EC" id="6.1.1.19" evidence="11"/>
<dbReference type="Proteomes" id="UP001154312">
    <property type="component" value="Unassembled WGS sequence"/>
</dbReference>
<evidence type="ECO:0000256" key="8">
    <source>
        <dbReference type="ARBA" id="ARBA00022917"/>
    </source>
</evidence>
<dbReference type="InterPro" id="IPR001278">
    <property type="entry name" value="Arg-tRNA-ligase"/>
</dbReference>
<dbReference type="Pfam" id="PF00750">
    <property type="entry name" value="tRNA-synt_1d"/>
    <property type="match status" value="1"/>
</dbReference>
<comment type="catalytic activity">
    <reaction evidence="10 11">
        <text>tRNA(Arg) + L-arginine + ATP = L-arginyl-tRNA(Arg) + AMP + diphosphate</text>
        <dbReference type="Rhea" id="RHEA:20301"/>
        <dbReference type="Rhea" id="RHEA-COMP:9658"/>
        <dbReference type="Rhea" id="RHEA-COMP:9673"/>
        <dbReference type="ChEBI" id="CHEBI:30616"/>
        <dbReference type="ChEBI" id="CHEBI:32682"/>
        <dbReference type="ChEBI" id="CHEBI:33019"/>
        <dbReference type="ChEBI" id="CHEBI:78442"/>
        <dbReference type="ChEBI" id="CHEBI:78513"/>
        <dbReference type="ChEBI" id="CHEBI:456215"/>
        <dbReference type="EC" id="6.1.1.19"/>
    </reaction>
</comment>
<feature type="domain" description="Arginyl tRNA synthetase N-terminal" evidence="14">
    <location>
        <begin position="10"/>
        <end position="99"/>
    </location>
</feature>
<dbReference type="NCBIfam" id="TIGR00456">
    <property type="entry name" value="argS"/>
    <property type="match status" value="1"/>
</dbReference>
<dbReference type="SUPFAM" id="SSF52374">
    <property type="entry name" value="Nucleotidylyl transferase"/>
    <property type="match status" value="1"/>
</dbReference>
<evidence type="ECO:0000259" key="14">
    <source>
        <dbReference type="SMART" id="SM01016"/>
    </source>
</evidence>
<dbReference type="SUPFAM" id="SSF55190">
    <property type="entry name" value="Arginyl-tRNA synthetase (ArgRS), N-terminal 'additional' domain"/>
    <property type="match status" value="1"/>
</dbReference>
<dbReference type="FunFam" id="3.40.50.620:FF:000062">
    <property type="entry name" value="Arginine--tRNA ligase"/>
    <property type="match status" value="1"/>
</dbReference>
<dbReference type="GO" id="GO:0005524">
    <property type="term" value="F:ATP binding"/>
    <property type="evidence" value="ECO:0007669"/>
    <property type="project" value="UniProtKB-UniRule"/>
</dbReference>
<keyword evidence="5 11" id="KW-0436">Ligase</keyword>
<dbReference type="GO" id="GO:0004814">
    <property type="term" value="F:arginine-tRNA ligase activity"/>
    <property type="evidence" value="ECO:0007669"/>
    <property type="project" value="UniProtKB-UniRule"/>
</dbReference>
<dbReference type="GO" id="GO:0006420">
    <property type="term" value="P:arginyl-tRNA aminoacylation"/>
    <property type="evidence" value="ECO:0007669"/>
    <property type="project" value="UniProtKB-UniRule"/>
</dbReference>
<evidence type="ECO:0000259" key="13">
    <source>
        <dbReference type="SMART" id="SM00836"/>
    </source>
</evidence>
<dbReference type="Pfam" id="PF05746">
    <property type="entry name" value="DALR_1"/>
    <property type="match status" value="1"/>
</dbReference>
<evidence type="ECO:0000256" key="3">
    <source>
        <dbReference type="ARBA" id="ARBA00011245"/>
    </source>
</evidence>
<evidence type="ECO:0000256" key="12">
    <source>
        <dbReference type="RuleBase" id="RU363038"/>
    </source>
</evidence>
<organism evidence="15 16">
    <name type="scientific">Pelotomaculum isophthalicicum JI</name>
    <dbReference type="NCBI Taxonomy" id="947010"/>
    <lineage>
        <taxon>Bacteria</taxon>
        <taxon>Bacillati</taxon>
        <taxon>Bacillota</taxon>
        <taxon>Clostridia</taxon>
        <taxon>Eubacteriales</taxon>
        <taxon>Desulfotomaculaceae</taxon>
        <taxon>Pelotomaculum</taxon>
    </lineage>
</organism>
<dbReference type="CDD" id="cd00671">
    <property type="entry name" value="ArgRS_core"/>
    <property type="match status" value="1"/>
</dbReference>
<keyword evidence="16" id="KW-1185">Reference proteome</keyword>
<dbReference type="InterPro" id="IPR005148">
    <property type="entry name" value="Arg-tRNA-synth_N"/>
</dbReference>
<dbReference type="EMBL" id="JAKOAV010000005">
    <property type="protein sequence ID" value="MDF9407606.1"/>
    <property type="molecule type" value="Genomic_DNA"/>
</dbReference>
<comment type="subcellular location">
    <subcellularLocation>
        <location evidence="1 11">Cytoplasm</location>
    </subcellularLocation>
</comment>
<proteinExistence type="inferred from homology"/>
<evidence type="ECO:0000313" key="16">
    <source>
        <dbReference type="Proteomes" id="UP001154312"/>
    </source>
</evidence>
<protein>
    <recommendedName>
        <fullName evidence="11">Arginine--tRNA ligase</fullName>
        <ecNumber evidence="11">6.1.1.19</ecNumber>
    </recommendedName>
    <alternativeName>
        <fullName evidence="11">Arginyl-tRNA synthetase</fullName>
        <shortName evidence="11">ArgRS</shortName>
    </alternativeName>
</protein>
<dbReference type="PANTHER" id="PTHR11956:SF5">
    <property type="entry name" value="ARGININE--TRNA LIGASE, CYTOPLASMIC"/>
    <property type="match status" value="1"/>
</dbReference>
<evidence type="ECO:0000256" key="4">
    <source>
        <dbReference type="ARBA" id="ARBA00022490"/>
    </source>
</evidence>
<dbReference type="SUPFAM" id="SSF47323">
    <property type="entry name" value="Anticodon-binding domain of a subclass of class I aminoacyl-tRNA synthetases"/>
    <property type="match status" value="1"/>
</dbReference>
<dbReference type="InterPro" id="IPR001412">
    <property type="entry name" value="aa-tRNA-synth_I_CS"/>
</dbReference>
<evidence type="ECO:0000256" key="2">
    <source>
        <dbReference type="ARBA" id="ARBA00005594"/>
    </source>
</evidence>
<dbReference type="InterPro" id="IPR009080">
    <property type="entry name" value="tRNAsynth_Ia_anticodon-bd"/>
</dbReference>
<dbReference type="CDD" id="cd07956">
    <property type="entry name" value="Anticodon_Ia_Arg"/>
    <property type="match status" value="1"/>
</dbReference>
<dbReference type="InterPro" id="IPR036695">
    <property type="entry name" value="Arg-tRNA-synth_N_sf"/>
</dbReference>
<evidence type="ECO:0000256" key="6">
    <source>
        <dbReference type="ARBA" id="ARBA00022741"/>
    </source>
</evidence>
<evidence type="ECO:0000256" key="10">
    <source>
        <dbReference type="ARBA" id="ARBA00049339"/>
    </source>
</evidence>
<dbReference type="InterPro" id="IPR014729">
    <property type="entry name" value="Rossmann-like_a/b/a_fold"/>
</dbReference>
<feature type="short sequence motif" description="'HIGH' region" evidence="11">
    <location>
        <begin position="136"/>
        <end position="146"/>
    </location>
</feature>
<comment type="similarity">
    <text evidence="2 11 12">Belongs to the class-I aminoacyl-tRNA synthetase family.</text>
</comment>
<evidence type="ECO:0000313" key="15">
    <source>
        <dbReference type="EMBL" id="MDF9407606.1"/>
    </source>
</evidence>
<dbReference type="PRINTS" id="PR01038">
    <property type="entry name" value="TRNASYNTHARG"/>
</dbReference>
<feature type="domain" description="DALR anticodon binding" evidence="13">
    <location>
        <begin position="441"/>
        <end position="561"/>
    </location>
</feature>
<dbReference type="Gene3D" id="3.30.1360.70">
    <property type="entry name" value="Arginyl tRNA synthetase N-terminal domain"/>
    <property type="match status" value="1"/>
</dbReference>
<evidence type="ECO:0000256" key="9">
    <source>
        <dbReference type="ARBA" id="ARBA00023146"/>
    </source>
</evidence>
<dbReference type="Gene3D" id="1.10.730.10">
    <property type="entry name" value="Isoleucyl-tRNA Synthetase, Domain 1"/>
    <property type="match status" value="1"/>
</dbReference>
<keyword evidence="9 11" id="KW-0030">Aminoacyl-tRNA synthetase</keyword>
<dbReference type="AlphaFoldDB" id="A0A9X4H1H8"/>
<keyword evidence="6 11" id="KW-0547">Nucleotide-binding</keyword>
<evidence type="ECO:0000256" key="1">
    <source>
        <dbReference type="ARBA" id="ARBA00004496"/>
    </source>
</evidence>
<dbReference type="FunFam" id="3.30.1360.70:FF:000003">
    <property type="entry name" value="Arginine--tRNA ligase"/>
    <property type="match status" value="1"/>
</dbReference>
<dbReference type="RefSeq" id="WP_277442838.1">
    <property type="nucleotide sequence ID" value="NZ_JAKOAV010000005.1"/>
</dbReference>
<evidence type="ECO:0000256" key="11">
    <source>
        <dbReference type="HAMAP-Rule" id="MF_00123"/>
    </source>
</evidence>
<comment type="caution">
    <text evidence="15">The sequence shown here is derived from an EMBL/GenBank/DDBJ whole genome shotgun (WGS) entry which is preliminary data.</text>
</comment>
<dbReference type="InterPro" id="IPR008909">
    <property type="entry name" value="DALR_anticod-bd"/>
</dbReference>
<dbReference type="InterPro" id="IPR035684">
    <property type="entry name" value="ArgRS_core"/>
</dbReference>
<accession>A0A9X4H1H8</accession>
<comment type="subunit">
    <text evidence="3 11">Monomer.</text>
</comment>
<keyword evidence="4 11" id="KW-0963">Cytoplasm</keyword>
<sequence length="561" mass="62155">MGGIVEEVSSGLARALAGALESARGRGSVKVDQVPEFTVEVPREKDHGDFAANLAMLLARPARMAPRKIAEILVNNFSLTGTWVERVEIAGPGFINFYLKPAWVYEILPKIIALRENYGRLDEGKGKRVQVEFVSANPTGLLHMGNARGAALGDSIASILDFAGFSVTREFYINDAGNQIENFGLSLEARYMQLLGLDVPFPEDGYHGEDLVGTVQSFIGRHGDAFLKVEAGERRAALVEYALNEKLEAIKRVLRDFGVRYDVWFSERFLHESGAVKDTLNLLREQGHIYESEEALWFKASAFGAEKDEVLVRSNGIPTYFATDIAYHLNKFQRGFERVIDIWGADHHGHVARMKGAVAAVGYDPAALEVVIMQLVRLYKGGELVRMSKRSGQFVTLEELVEDVGKDAARYFFVMRSSDSHLDFDLDLAKAETNENPVYYIQYAHARICSILRQCKEQGGKVPDPAEVDFSLLKEESEFALARKLADFPGEVASAAKGLAPQRIARYAHELAGLLHSFYNANRVITADQALSGARLVLVDATRITLQNALRLLGLTAPQRM</sequence>
<dbReference type="PROSITE" id="PS00178">
    <property type="entry name" value="AA_TRNA_LIGASE_I"/>
    <property type="match status" value="1"/>
</dbReference>
<dbReference type="FunFam" id="1.10.730.10:FF:000008">
    <property type="entry name" value="Arginine--tRNA ligase"/>
    <property type="match status" value="1"/>
</dbReference>
<dbReference type="PANTHER" id="PTHR11956">
    <property type="entry name" value="ARGINYL-TRNA SYNTHETASE"/>
    <property type="match status" value="1"/>
</dbReference>
<dbReference type="SMART" id="SM01016">
    <property type="entry name" value="Arg_tRNA_synt_N"/>
    <property type="match status" value="1"/>
</dbReference>
<evidence type="ECO:0000256" key="7">
    <source>
        <dbReference type="ARBA" id="ARBA00022840"/>
    </source>
</evidence>
<dbReference type="GO" id="GO:0005737">
    <property type="term" value="C:cytoplasm"/>
    <property type="evidence" value="ECO:0007669"/>
    <property type="project" value="UniProtKB-SubCell"/>
</dbReference>
<evidence type="ECO:0000256" key="5">
    <source>
        <dbReference type="ARBA" id="ARBA00022598"/>
    </source>
</evidence>
<dbReference type="SMART" id="SM00836">
    <property type="entry name" value="DALR_1"/>
    <property type="match status" value="1"/>
</dbReference>
<gene>
    <name evidence="11 15" type="primary">argS</name>
    <name evidence="15" type="ORF">L7E55_04410</name>
</gene>